<reference evidence="2" key="1">
    <citation type="submission" date="2019-02" db="EMBL/GenBank/DDBJ databases">
        <authorList>
            <person name="Gruber-Vodicka R. H."/>
            <person name="Seah K. B. B."/>
        </authorList>
    </citation>
    <scope>NUCLEOTIDE SEQUENCE</scope>
    <source>
        <strain evidence="3">BECK_S1320</strain>
        <strain evidence="2">BECK_S1321</strain>
    </source>
</reference>
<feature type="signal peptide" evidence="1">
    <location>
        <begin position="1"/>
        <end position="22"/>
    </location>
</feature>
<evidence type="ECO:0000313" key="3">
    <source>
        <dbReference type="EMBL" id="VFK49270.1"/>
    </source>
</evidence>
<evidence type="ECO:0000313" key="2">
    <source>
        <dbReference type="EMBL" id="VFK44300.1"/>
    </source>
</evidence>
<protein>
    <recommendedName>
        <fullName evidence="4">VWFA domain-containing protein</fullName>
    </recommendedName>
</protein>
<dbReference type="AlphaFoldDB" id="A0A450YRW3"/>
<evidence type="ECO:0000256" key="1">
    <source>
        <dbReference type="SAM" id="SignalP"/>
    </source>
</evidence>
<dbReference type="EMBL" id="CAADFR010000175">
    <property type="protein sequence ID" value="VFK44300.1"/>
    <property type="molecule type" value="Genomic_DNA"/>
</dbReference>
<feature type="chain" id="PRO_5036113555" description="VWFA domain-containing protein" evidence="1">
    <location>
        <begin position="23"/>
        <end position="280"/>
    </location>
</feature>
<sequence length="280" mass="31928">MNRIFKYVFTFFFLLWATRSFAIQSCYDQVRASWDRPAPERTLYLLIDQTTPWTSREIRQVSDLVSNWPRPGHMIRVLTFSAVSEEHVQGKGRGQDITEEFAVRSDAPLPEDVRDRWRSSQVRAFKACFRNQILKVQIAIKRKMPQVFRKTDKDIGKSEILQSLHRFASTRLRQAADPKKTTVLIASDFLENSSVMSFYRRGKIVAINDDKALAYAAGVGLIPNFQGARVFGIGLGVGSDLHKSFEKAQSIASFWGKYFAQGNGELVELGRPTLQGERID</sequence>
<proteinExistence type="predicted"/>
<accession>A0A450YRW3</accession>
<dbReference type="EMBL" id="CAADFU010000168">
    <property type="protein sequence ID" value="VFK49270.1"/>
    <property type="molecule type" value="Genomic_DNA"/>
</dbReference>
<name>A0A450YRW3_9GAMM</name>
<evidence type="ECO:0008006" key="4">
    <source>
        <dbReference type="Google" id="ProtNLM"/>
    </source>
</evidence>
<gene>
    <name evidence="3" type="ORF">BECKSD772E_GA0070983_11683</name>
    <name evidence="2" type="ORF">BECKSD772F_GA0070984_11753</name>
</gene>
<keyword evidence="1" id="KW-0732">Signal</keyword>
<organism evidence="2">
    <name type="scientific">Candidatus Kentrum sp. SD</name>
    <dbReference type="NCBI Taxonomy" id="2126332"/>
    <lineage>
        <taxon>Bacteria</taxon>
        <taxon>Pseudomonadati</taxon>
        <taxon>Pseudomonadota</taxon>
        <taxon>Gammaproteobacteria</taxon>
        <taxon>Candidatus Kentrum</taxon>
    </lineage>
</organism>